<sequence>MASVRVVLSGGPVRLPESARVQEVNDLTEKVKIVFASGYEHFADSGEMAEIDGDRLPVFEWCGRTMMAE</sequence>
<evidence type="ECO:0000313" key="2">
    <source>
        <dbReference type="Proteomes" id="UP000320876"/>
    </source>
</evidence>
<dbReference type="OrthoDB" id="3402203at2"/>
<accession>A0A542CS66</accession>
<reference evidence="1 2" key="1">
    <citation type="submission" date="2019-06" db="EMBL/GenBank/DDBJ databases">
        <title>Sequencing the genomes of 1000 actinobacteria strains.</title>
        <authorList>
            <person name="Klenk H.-P."/>
        </authorList>
    </citation>
    <scope>NUCLEOTIDE SEQUENCE [LARGE SCALE GENOMIC DNA]</scope>
    <source>
        <strain evidence="1 2">DSM 45679</strain>
    </source>
</reference>
<gene>
    <name evidence="1" type="ORF">FB471_5805</name>
</gene>
<dbReference type="AlphaFoldDB" id="A0A542CS66"/>
<dbReference type="RefSeq" id="WP_142002670.1">
    <property type="nucleotide sequence ID" value="NZ_VFML01000002.1"/>
</dbReference>
<evidence type="ECO:0000313" key="1">
    <source>
        <dbReference type="EMBL" id="TQI93665.1"/>
    </source>
</evidence>
<proteinExistence type="predicted"/>
<dbReference type="Proteomes" id="UP000320876">
    <property type="component" value="Unassembled WGS sequence"/>
</dbReference>
<dbReference type="EMBL" id="VFML01000002">
    <property type="protein sequence ID" value="TQI93665.1"/>
    <property type="molecule type" value="Genomic_DNA"/>
</dbReference>
<protein>
    <submittedName>
        <fullName evidence="1">Uncharacterized protein</fullName>
    </submittedName>
</protein>
<organism evidence="1 2">
    <name type="scientific">Amycolatopsis cihanbeyliensis</name>
    <dbReference type="NCBI Taxonomy" id="1128664"/>
    <lineage>
        <taxon>Bacteria</taxon>
        <taxon>Bacillati</taxon>
        <taxon>Actinomycetota</taxon>
        <taxon>Actinomycetes</taxon>
        <taxon>Pseudonocardiales</taxon>
        <taxon>Pseudonocardiaceae</taxon>
        <taxon>Amycolatopsis</taxon>
    </lineage>
</organism>
<name>A0A542CS66_AMYCI</name>
<keyword evidence="2" id="KW-1185">Reference proteome</keyword>
<dbReference type="Pfam" id="PF19450">
    <property type="entry name" value="DUF5988"/>
    <property type="match status" value="1"/>
</dbReference>
<dbReference type="InterPro" id="IPR046030">
    <property type="entry name" value="DUF5988"/>
</dbReference>
<comment type="caution">
    <text evidence="1">The sequence shown here is derived from an EMBL/GenBank/DDBJ whole genome shotgun (WGS) entry which is preliminary data.</text>
</comment>